<evidence type="ECO:0000313" key="1">
    <source>
        <dbReference type="EMBL" id="RBP57449.1"/>
    </source>
</evidence>
<dbReference type="Gene3D" id="3.40.50.970">
    <property type="match status" value="1"/>
</dbReference>
<dbReference type="OrthoDB" id="3885828at2"/>
<gene>
    <name evidence="1" type="ORF">DES54_1664</name>
</gene>
<accession>A0A366HY81</accession>
<dbReference type="SUPFAM" id="SSF52518">
    <property type="entry name" value="Thiamin diphosphate-binding fold (THDP-binding)"/>
    <property type="match status" value="1"/>
</dbReference>
<dbReference type="EMBL" id="QNRY01000066">
    <property type="protein sequence ID" value="RBP57449.1"/>
    <property type="molecule type" value="Genomic_DNA"/>
</dbReference>
<dbReference type="Proteomes" id="UP000253046">
    <property type="component" value="Unassembled WGS sequence"/>
</dbReference>
<dbReference type="RefSeq" id="WP_113869579.1">
    <property type="nucleotide sequence ID" value="NZ_AGJP01000001.1"/>
</dbReference>
<reference evidence="1 2" key="1">
    <citation type="submission" date="2018-06" db="EMBL/GenBank/DDBJ databases">
        <title>Genomic Encyclopedia of Type Strains, Phase IV (KMG-IV): sequencing the most valuable type-strain genomes for metagenomic binning, comparative biology and taxonomic classification.</title>
        <authorList>
            <person name="Goeker M."/>
        </authorList>
    </citation>
    <scope>NUCLEOTIDE SEQUENCE [LARGE SCALE GENOMIC DNA]</scope>
    <source>
        <strain evidence="1 2">DSM 30166</strain>
    </source>
</reference>
<dbReference type="InterPro" id="IPR029061">
    <property type="entry name" value="THDP-binding"/>
</dbReference>
<dbReference type="AlphaFoldDB" id="A0A366HY81"/>
<sequence length="800" mass="89890">MRQEFQPIHICLISQDDGLIQDLEVVLNDINALMSGNASMPAWKTSSGEDCIEGDCILYKQIFEQANHYLSQHKCKGLFLSLLRFDSISATLGALTSGNQPPVQMEFVFLDAKDKEPGAEDPFIPFIRKQPETRFSPYSMILLCQEELLRKWMCLSGSNGQVRVLHPNPCQRRADFLRLILGHLEHAYYNRMLMRIYQNKDEPVTLAKTIHRHMTARWGDQWDFHFYTGSMIARFISSMNTLLQGSGQRCHTGNNEHSLAVSALAGWQLYNRPYVIAMTSGMIDEMRGTLTNLKHAAAPGLIVCADSPSTIWYPFQGTVNADNNGHAVIAARGLWHCFINSPDDISTAMEGAFQTLDEHPAPTFIMATQAMLESQLDEPAITIRPPVIKTADLSATQRERLDQTVAAINHDNARMLWHCDRLTPDEQVRVMRLAEKAGIGLVDSIIHPGSIPTYREGVPVENYLGTLSMYGFNRAIYEFLETPPQQNESRPWLFFLKSRIEQSATPYSEGKLKRNFNVAQITSNTAHISPFTSLALDVRLKDFLDYIEPRLDVHHTVLSQRRTLLAQLRNIREAMPTDLIETMPMTPNYFFHQLNLLLTDLIQRQGYHYIGVYDVGRCGLSAIRNVARTDAGFSGWYGRALMGDGLMSLPYIALKNDRNVLAFVGDGARAIAPDIEQRLILSSAKGVAARGGNVTVLYLSNGGLSMIQSYLDKRHLPNGYKQVHVPMVGRESGPNDCVIDGINVHRRTIRRFCPTQLGEALITPDRVNFFDVWLGHNSEGDGLSLISGNAWSHLRISQEG</sequence>
<name>A0A366HY81_9GAMM</name>
<comment type="caution">
    <text evidence="1">The sequence shown here is derived from an EMBL/GenBank/DDBJ whole genome shotgun (WGS) entry which is preliminary data.</text>
</comment>
<evidence type="ECO:0000313" key="2">
    <source>
        <dbReference type="Proteomes" id="UP000253046"/>
    </source>
</evidence>
<keyword evidence="2" id="KW-1185">Reference proteome</keyword>
<organism evidence="1 2">
    <name type="scientific">Brenneria salicis ATCC 15712 = DSM 30166</name>
    <dbReference type="NCBI Taxonomy" id="714314"/>
    <lineage>
        <taxon>Bacteria</taxon>
        <taxon>Pseudomonadati</taxon>
        <taxon>Pseudomonadota</taxon>
        <taxon>Gammaproteobacteria</taxon>
        <taxon>Enterobacterales</taxon>
        <taxon>Pectobacteriaceae</taxon>
        <taxon>Brenneria</taxon>
    </lineage>
</organism>
<protein>
    <submittedName>
        <fullName evidence="1">Thiamine pyrophosphate-dependent enzyme</fullName>
    </submittedName>
</protein>
<proteinExistence type="predicted"/>